<reference evidence="4 5" key="1">
    <citation type="submission" date="2023-06" db="EMBL/GenBank/DDBJ databases">
        <title>Roseiconus lacunae JC819 isolated from Gulf of Mannar region, Tamil Nadu.</title>
        <authorList>
            <person name="Pk S."/>
            <person name="Ch S."/>
            <person name="Ch V.R."/>
        </authorList>
    </citation>
    <scope>NUCLEOTIDE SEQUENCE [LARGE SCALE GENOMIC DNA]</scope>
    <source>
        <strain evidence="4 5">JC819</strain>
    </source>
</reference>
<comment type="caution">
    <text evidence="4">The sequence shown here is derived from an EMBL/GenBank/DDBJ whole genome shotgun (WGS) entry which is preliminary data.</text>
</comment>
<dbReference type="Pfam" id="PF00291">
    <property type="entry name" value="PALP"/>
    <property type="match status" value="1"/>
</dbReference>
<organism evidence="4 5">
    <name type="scientific">Roseiconus lacunae</name>
    <dbReference type="NCBI Taxonomy" id="2605694"/>
    <lineage>
        <taxon>Bacteria</taxon>
        <taxon>Pseudomonadati</taxon>
        <taxon>Planctomycetota</taxon>
        <taxon>Planctomycetia</taxon>
        <taxon>Pirellulales</taxon>
        <taxon>Pirellulaceae</taxon>
        <taxon>Roseiconus</taxon>
    </lineage>
</organism>
<dbReference type="EMBL" id="JASZZN010000017">
    <property type="protein sequence ID" value="MDM4017888.1"/>
    <property type="molecule type" value="Genomic_DNA"/>
</dbReference>
<dbReference type="RefSeq" id="WP_289165462.1">
    <property type="nucleotide sequence ID" value="NZ_JASZZN010000017.1"/>
</dbReference>
<dbReference type="Gene3D" id="3.40.50.1100">
    <property type="match status" value="2"/>
</dbReference>
<dbReference type="SUPFAM" id="SSF53686">
    <property type="entry name" value="Tryptophan synthase beta subunit-like PLP-dependent enzymes"/>
    <property type="match status" value="1"/>
</dbReference>
<sequence length="321" mass="34254">MSKDEFAISIDNVRDAHQRIAPHVLRTPSLFSERLSSELGCELFFKAESLQHIGAFKARGAINAVLQLNDADAARGVVTHSSGNHAAALARAAKIRGIKAHIVMPRNSSPTKIASVQSFGIEPIYSEPDSASREAKALEVQSQTGATMVHPYDNANVMAGQGTVALEIIDQVRDAGVVLVPVGGGGLLSGMLVAIKSLRPNIKVIAVEPALADDAARSLQSGERQMPTRYDTIADGLRTSLGELTFPIIRHFLDDILLVGEDDIRAATRELSERVHLVAEPSGAVAFAGLRSNRDRFQGQRVVAVISGGNIDFNGCRLGQP</sequence>
<evidence type="ECO:0000256" key="2">
    <source>
        <dbReference type="ARBA" id="ARBA00022898"/>
    </source>
</evidence>
<dbReference type="InterPro" id="IPR001926">
    <property type="entry name" value="TrpB-like_PALP"/>
</dbReference>
<dbReference type="Proteomes" id="UP001239462">
    <property type="component" value="Unassembled WGS sequence"/>
</dbReference>
<dbReference type="PANTHER" id="PTHR43050">
    <property type="entry name" value="SERINE / THREONINE RACEMASE FAMILY MEMBER"/>
    <property type="match status" value="1"/>
</dbReference>
<dbReference type="CDD" id="cd01562">
    <property type="entry name" value="Thr-dehyd"/>
    <property type="match status" value="1"/>
</dbReference>
<protein>
    <submittedName>
        <fullName evidence="4">Threonine/serine dehydratase</fullName>
    </submittedName>
</protein>
<accession>A0ABT7PNH8</accession>
<comment type="cofactor">
    <cofactor evidence="1">
        <name>pyridoxal 5'-phosphate</name>
        <dbReference type="ChEBI" id="CHEBI:597326"/>
    </cofactor>
</comment>
<name>A0ABT7PNH8_9BACT</name>
<dbReference type="InterPro" id="IPR036052">
    <property type="entry name" value="TrpB-like_PALP_sf"/>
</dbReference>
<evidence type="ECO:0000259" key="3">
    <source>
        <dbReference type="Pfam" id="PF00291"/>
    </source>
</evidence>
<dbReference type="PANTHER" id="PTHR43050:SF1">
    <property type="entry name" value="SERINE RACEMASE"/>
    <property type="match status" value="1"/>
</dbReference>
<evidence type="ECO:0000256" key="1">
    <source>
        <dbReference type="ARBA" id="ARBA00001933"/>
    </source>
</evidence>
<keyword evidence="5" id="KW-1185">Reference proteome</keyword>
<evidence type="ECO:0000313" key="5">
    <source>
        <dbReference type="Proteomes" id="UP001239462"/>
    </source>
</evidence>
<feature type="domain" description="Tryptophan synthase beta chain-like PALP" evidence="3">
    <location>
        <begin position="21"/>
        <end position="308"/>
    </location>
</feature>
<keyword evidence="2" id="KW-0663">Pyridoxal phosphate</keyword>
<gene>
    <name evidence="4" type="ORF">QTN89_20745</name>
</gene>
<proteinExistence type="predicted"/>
<evidence type="ECO:0000313" key="4">
    <source>
        <dbReference type="EMBL" id="MDM4017888.1"/>
    </source>
</evidence>